<evidence type="ECO:0000256" key="1">
    <source>
        <dbReference type="SAM" id="MobiDB-lite"/>
    </source>
</evidence>
<proteinExistence type="predicted"/>
<dbReference type="EMBL" id="SEOQ01000540">
    <property type="protein sequence ID" value="TFY60848.1"/>
    <property type="molecule type" value="Genomic_DNA"/>
</dbReference>
<evidence type="ECO:0000313" key="3">
    <source>
        <dbReference type="Proteomes" id="UP000298327"/>
    </source>
</evidence>
<accession>A0A4Y9YG60</accession>
<reference evidence="2 3" key="1">
    <citation type="submission" date="2019-02" db="EMBL/GenBank/DDBJ databases">
        <title>Genome sequencing of the rare red list fungi Dentipellis fragilis.</title>
        <authorList>
            <person name="Buettner E."/>
            <person name="Kellner H."/>
        </authorList>
    </citation>
    <scope>NUCLEOTIDE SEQUENCE [LARGE SCALE GENOMIC DNA]</scope>
    <source>
        <strain evidence="2 3">DSM 105465</strain>
    </source>
</reference>
<comment type="caution">
    <text evidence="2">The sequence shown here is derived from an EMBL/GenBank/DDBJ whole genome shotgun (WGS) entry which is preliminary data.</text>
</comment>
<protein>
    <submittedName>
        <fullName evidence="2">Uncharacterized protein</fullName>
    </submittedName>
</protein>
<dbReference type="Proteomes" id="UP000298327">
    <property type="component" value="Unassembled WGS sequence"/>
</dbReference>
<feature type="region of interest" description="Disordered" evidence="1">
    <location>
        <begin position="143"/>
        <end position="169"/>
    </location>
</feature>
<sequence length="169" mass="19523">MPISHQYPSPADIEKAAIIAPPMRSDPSLVVFHFAISDFLVAQKAKRVSASTSERDEEIRDYEGYTEFLYSLVRRESRELRTAMQRQIDRYNMEVQMLDVWRYSEHLPMIVLKGAREVEMMTDMINREFPGLRFICKNRGARTSSAPLPPVATDSNASRGSRSRSRRHD</sequence>
<keyword evidence="3" id="KW-1185">Reference proteome</keyword>
<dbReference type="AlphaFoldDB" id="A0A4Y9YG60"/>
<name>A0A4Y9YG60_9AGAM</name>
<evidence type="ECO:0000313" key="2">
    <source>
        <dbReference type="EMBL" id="TFY60848.1"/>
    </source>
</evidence>
<gene>
    <name evidence="2" type="ORF">EVG20_g7269</name>
</gene>
<organism evidence="2 3">
    <name type="scientific">Dentipellis fragilis</name>
    <dbReference type="NCBI Taxonomy" id="205917"/>
    <lineage>
        <taxon>Eukaryota</taxon>
        <taxon>Fungi</taxon>
        <taxon>Dikarya</taxon>
        <taxon>Basidiomycota</taxon>
        <taxon>Agaricomycotina</taxon>
        <taxon>Agaricomycetes</taxon>
        <taxon>Russulales</taxon>
        <taxon>Hericiaceae</taxon>
        <taxon>Dentipellis</taxon>
    </lineage>
</organism>